<dbReference type="Proteomes" id="UP000391834">
    <property type="component" value="Unassembled WGS sequence"/>
</dbReference>
<sequence>MNVLAKIVINTIAVLVVSYILPGIEISSFFDALVVAVVLALLNLLVKPVLIILTLPLTIVTLGIFLLILNGLIVMLAGALVDGFYVSGLFWAIIFSLLVSLVNAILGAKDLHK</sequence>
<dbReference type="OrthoDB" id="6402664at2"/>
<dbReference type="AlphaFoldDB" id="A0A5M4B0V6"/>
<keyword evidence="1" id="KW-0812">Transmembrane</keyword>
<protein>
    <submittedName>
        <fullName evidence="2">Membrane protein</fullName>
    </submittedName>
</protein>
<feature type="transmembrane region" description="Helical" evidence="1">
    <location>
        <begin position="84"/>
        <end position="106"/>
    </location>
</feature>
<dbReference type="PANTHER" id="PTHR37309:SF1">
    <property type="entry name" value="SLR0284 PROTEIN"/>
    <property type="match status" value="1"/>
</dbReference>
<gene>
    <name evidence="2" type="ORF">PbJCM13498_23840</name>
</gene>
<keyword evidence="1" id="KW-0472">Membrane</keyword>
<dbReference type="RefSeq" id="WP_025864096.1">
    <property type="nucleotide sequence ID" value="NZ_BLAX01000001.1"/>
</dbReference>
<dbReference type="PANTHER" id="PTHR37309">
    <property type="entry name" value="SLR0284 PROTEIN"/>
    <property type="match status" value="1"/>
</dbReference>
<feature type="transmembrane region" description="Helical" evidence="1">
    <location>
        <begin position="7"/>
        <end position="24"/>
    </location>
</feature>
<dbReference type="EMBL" id="BLAX01000001">
    <property type="protein sequence ID" value="GET33521.1"/>
    <property type="molecule type" value="Genomic_DNA"/>
</dbReference>
<evidence type="ECO:0000256" key="1">
    <source>
        <dbReference type="SAM" id="Phobius"/>
    </source>
</evidence>
<feature type="transmembrane region" description="Helical" evidence="1">
    <location>
        <begin position="53"/>
        <end position="78"/>
    </location>
</feature>
<accession>A0A5M4B0V6</accession>
<dbReference type="InterPro" id="IPR007165">
    <property type="entry name" value="Phage_holin_4_2"/>
</dbReference>
<comment type="caution">
    <text evidence="2">The sequence shown here is derived from an EMBL/GenBank/DDBJ whole genome shotgun (WGS) entry which is preliminary data.</text>
</comment>
<feature type="transmembrane region" description="Helical" evidence="1">
    <location>
        <begin position="30"/>
        <end position="46"/>
    </location>
</feature>
<evidence type="ECO:0000313" key="3">
    <source>
        <dbReference type="Proteomes" id="UP000391834"/>
    </source>
</evidence>
<organism evidence="2 3">
    <name type="scientific">Prolixibacter bellariivorans</name>
    <dbReference type="NCBI Taxonomy" id="314319"/>
    <lineage>
        <taxon>Bacteria</taxon>
        <taxon>Pseudomonadati</taxon>
        <taxon>Bacteroidota</taxon>
        <taxon>Bacteroidia</taxon>
        <taxon>Marinilabiliales</taxon>
        <taxon>Prolixibacteraceae</taxon>
        <taxon>Prolixibacter</taxon>
    </lineage>
</organism>
<name>A0A5M4B0V6_9BACT</name>
<keyword evidence="3" id="KW-1185">Reference proteome</keyword>
<dbReference type="Pfam" id="PF04020">
    <property type="entry name" value="Phage_holin_4_2"/>
    <property type="match status" value="1"/>
</dbReference>
<evidence type="ECO:0000313" key="2">
    <source>
        <dbReference type="EMBL" id="GET33521.1"/>
    </source>
</evidence>
<proteinExistence type="predicted"/>
<reference evidence="2 3" key="1">
    <citation type="submission" date="2019-10" db="EMBL/GenBank/DDBJ databases">
        <title>Prolixibacter strains distinguished by the presence of nitrate reductase genes were adept at nitrate-dependent anaerobic corrosion of metallic iron and carbon steel.</title>
        <authorList>
            <person name="Iino T."/>
            <person name="Shono N."/>
            <person name="Ito K."/>
            <person name="Nakamura R."/>
            <person name="Sueoka K."/>
            <person name="Harayama S."/>
            <person name="Ohkuma M."/>
        </authorList>
    </citation>
    <scope>NUCLEOTIDE SEQUENCE [LARGE SCALE GENOMIC DNA]</scope>
    <source>
        <strain evidence="2 3">JCM 13498</strain>
    </source>
</reference>
<keyword evidence="1" id="KW-1133">Transmembrane helix</keyword>